<dbReference type="EMBL" id="CP007142">
    <property type="protein sequence ID" value="AJQ92254.1"/>
    <property type="molecule type" value="Genomic_DNA"/>
</dbReference>
<dbReference type="AlphaFoldDB" id="A0A0C5VPT5"/>
<protein>
    <submittedName>
        <fullName evidence="2">Uncharacterized protein</fullName>
    </submittedName>
</protein>
<name>A0A0C5VPT5_9GAMM</name>
<evidence type="ECO:0000313" key="3">
    <source>
        <dbReference type="Proteomes" id="UP000032266"/>
    </source>
</evidence>
<reference evidence="2 3" key="1">
    <citation type="submission" date="2014-01" db="EMBL/GenBank/DDBJ databases">
        <title>Full genme sequencing of cellulolytic bacterium Gynuella sunshinyii YC6258T gen. nov., sp. nov.</title>
        <authorList>
            <person name="Khan H."/>
            <person name="Chung E.J."/>
            <person name="Chung Y.R."/>
        </authorList>
    </citation>
    <scope>NUCLEOTIDE SEQUENCE [LARGE SCALE GENOMIC DNA]</scope>
    <source>
        <strain evidence="2 3">YC6258</strain>
    </source>
</reference>
<evidence type="ECO:0000256" key="1">
    <source>
        <dbReference type="SAM" id="MobiDB-lite"/>
    </source>
</evidence>
<feature type="region of interest" description="Disordered" evidence="1">
    <location>
        <begin position="1"/>
        <end position="45"/>
    </location>
</feature>
<evidence type="ECO:0000313" key="2">
    <source>
        <dbReference type="EMBL" id="AJQ92254.1"/>
    </source>
</evidence>
<organism evidence="2 3">
    <name type="scientific">Gynuella sunshinyii YC6258</name>
    <dbReference type="NCBI Taxonomy" id="1445510"/>
    <lineage>
        <taxon>Bacteria</taxon>
        <taxon>Pseudomonadati</taxon>
        <taxon>Pseudomonadota</taxon>
        <taxon>Gammaproteobacteria</taxon>
        <taxon>Oceanospirillales</taxon>
        <taxon>Saccharospirillaceae</taxon>
        <taxon>Gynuella</taxon>
    </lineage>
</organism>
<feature type="compositionally biased region" description="Polar residues" evidence="1">
    <location>
        <begin position="33"/>
        <end position="45"/>
    </location>
</feature>
<dbReference type="KEGG" id="gsn:YC6258_00202"/>
<proteinExistence type="predicted"/>
<dbReference type="STRING" id="1445510.YC6258_00202"/>
<dbReference type="HOGENOM" id="CLU_3200397_0_0_6"/>
<gene>
    <name evidence="2" type="ORF">YC6258_00202</name>
</gene>
<dbReference type="Proteomes" id="UP000032266">
    <property type="component" value="Chromosome"/>
</dbReference>
<sequence>MNTLSDLQQRLIEPQASRHLPNHGLLPDDEANSDMTINPLQRNRS</sequence>
<keyword evidence="3" id="KW-1185">Reference proteome</keyword>
<accession>A0A0C5VPT5</accession>